<feature type="region of interest" description="Disordered" evidence="1">
    <location>
        <begin position="907"/>
        <end position="929"/>
    </location>
</feature>
<accession>A0ABW5MAG7</accession>
<gene>
    <name evidence="2" type="ORF">ACFSUS_23310</name>
</gene>
<dbReference type="RefSeq" id="WP_381526408.1">
    <property type="nucleotide sequence ID" value="NZ_JBHULN010000019.1"/>
</dbReference>
<dbReference type="EMBL" id="JBHULN010000019">
    <property type="protein sequence ID" value="MFD2573587.1"/>
    <property type="molecule type" value="Genomic_DNA"/>
</dbReference>
<dbReference type="SUPFAM" id="SSF50974">
    <property type="entry name" value="Nitrous oxide reductase, N-terminal domain"/>
    <property type="match status" value="1"/>
</dbReference>
<protein>
    <submittedName>
        <fullName evidence="2">Phosphoesterase</fullName>
    </submittedName>
</protein>
<dbReference type="PANTHER" id="PTHR47197">
    <property type="entry name" value="PROTEIN NIRF"/>
    <property type="match status" value="1"/>
</dbReference>
<sequence length="929" mass="101927">MQVLLLLVAFLLTTLSAFSQKNYITLQVPGRAEFCKIDTAGRSVLPSGRYVTPAGQSLRITNDPFGLALSPDGTKAVTLHDGVLTVLALNGRTQATRVPDYAGKIPSPVSGATFLGVAFAADNRTAYLSNGDKGRVIVFDTETLRATDSISLDGNGYTDSFTSDLLLNGKELLVLDRANFRLVRVDLATKQIKASIPTGRQPFGLAVSPDRKLAFVANVGLYEYPKVPGVTPTNKDTMMLKFPAYGAHTKESREGVEVEGRKIPGLGSPLADEAMSVWLVDLATNKVVSKLKTGVQIGDRTGARMIEEAEVVGGSSPNSIVVGSRYAYVSNATNDNISIIDYRSKKEVGTIPLKIDPKLDRYRGLMPFGLTLTKDQKTLYVALLAFNAVAVVDVQTRKVRGLIPTGWGPTRVALSPDRGDGPGKTLYVTSARGFGAGPNGGKGFVKPPQGTYIGDIQLATFQAIPVPDAAQLATYTKQVLANTYQAVTVTDNGKNPVPVLPRTRTSPIKHIVYITKENRTYDEVFGQLSTGKGDSTLARFGVGVTVKSRISTKRGAVGRTTDQPGDTVTVTAADIMPNHTRVARQFAYSDNFYCDSDASIHGHHWMMGTIPNEWVEANAASAGRFDAFSKAPGRRFPKSSGAIDPEDYNEIGGLWEALERSKISFYNFGQVNEYAGNYEEQFDTTFGAAQPVVFPMPAAAFRHTSRNFAGYNTNVPDQFRMDQFEREFTARWLPNGKKPAKERLPQLITAMLPNDHGAGVRVEDGYPYLHSYMADNDLAVGRMLNFLSRTPYWKDMLVIITEDDPQGGVDHIDAHRSILMMAGPYVKRGYVSHTHANFGSILKVIYNVLGVPYVNQYDQTASLLQDFFTDKPDLRPYDAVLPDVRIFDPVQAMKPYKKNFDWRKIQKGPEMDDRADQRADHYRQQNEGN</sequence>
<comment type="caution">
    <text evidence="2">The sequence shown here is derived from an EMBL/GenBank/DDBJ whole genome shotgun (WGS) entry which is preliminary data.</text>
</comment>
<evidence type="ECO:0000313" key="2">
    <source>
        <dbReference type="EMBL" id="MFD2573587.1"/>
    </source>
</evidence>
<dbReference type="Gene3D" id="3.40.720.10">
    <property type="entry name" value="Alkaline Phosphatase, subunit A"/>
    <property type="match status" value="2"/>
</dbReference>
<evidence type="ECO:0000313" key="3">
    <source>
        <dbReference type="Proteomes" id="UP001597469"/>
    </source>
</evidence>
<dbReference type="InterPro" id="IPR011045">
    <property type="entry name" value="N2O_reductase_N"/>
</dbReference>
<evidence type="ECO:0000256" key="1">
    <source>
        <dbReference type="SAM" id="MobiDB-lite"/>
    </source>
</evidence>
<name>A0ABW5MAG7_9BACT</name>
<dbReference type="SUPFAM" id="SSF53649">
    <property type="entry name" value="Alkaline phosphatase-like"/>
    <property type="match status" value="1"/>
</dbReference>
<organism evidence="2 3">
    <name type="scientific">Spirosoma soli</name>
    <dbReference type="NCBI Taxonomy" id="1770529"/>
    <lineage>
        <taxon>Bacteria</taxon>
        <taxon>Pseudomonadati</taxon>
        <taxon>Bacteroidota</taxon>
        <taxon>Cytophagia</taxon>
        <taxon>Cytophagales</taxon>
        <taxon>Cytophagaceae</taxon>
        <taxon>Spirosoma</taxon>
    </lineage>
</organism>
<dbReference type="InterPro" id="IPR015943">
    <property type="entry name" value="WD40/YVTN_repeat-like_dom_sf"/>
</dbReference>
<dbReference type="Proteomes" id="UP001597469">
    <property type="component" value="Unassembled WGS sequence"/>
</dbReference>
<dbReference type="PANTHER" id="PTHR47197:SF3">
    <property type="entry name" value="DIHYDRO-HEME D1 DEHYDROGENASE"/>
    <property type="match status" value="1"/>
</dbReference>
<proteinExistence type="predicted"/>
<reference evidence="3" key="1">
    <citation type="journal article" date="2019" name="Int. J. Syst. Evol. Microbiol.">
        <title>The Global Catalogue of Microorganisms (GCM) 10K type strain sequencing project: providing services to taxonomists for standard genome sequencing and annotation.</title>
        <authorList>
            <consortium name="The Broad Institute Genomics Platform"/>
            <consortium name="The Broad Institute Genome Sequencing Center for Infectious Disease"/>
            <person name="Wu L."/>
            <person name="Ma J."/>
        </authorList>
    </citation>
    <scope>NUCLEOTIDE SEQUENCE [LARGE SCALE GENOMIC DNA]</scope>
    <source>
        <strain evidence="3">KCTC 42805</strain>
    </source>
</reference>
<dbReference type="Gene3D" id="2.130.10.10">
    <property type="entry name" value="YVTN repeat-like/Quinoprotein amine dehydrogenase"/>
    <property type="match status" value="2"/>
</dbReference>
<keyword evidence="3" id="KW-1185">Reference proteome</keyword>
<dbReference type="InterPro" id="IPR017850">
    <property type="entry name" value="Alkaline_phosphatase_core_sf"/>
</dbReference>
<dbReference type="InterPro" id="IPR051200">
    <property type="entry name" value="Host-pathogen_enzymatic-act"/>
</dbReference>